<protein>
    <submittedName>
        <fullName evidence="1">Uncharacterized protein</fullName>
    </submittedName>
</protein>
<keyword evidence="2" id="KW-1185">Reference proteome</keyword>
<dbReference type="Proteomes" id="UP000018901">
    <property type="component" value="Chromosome"/>
</dbReference>
<sequence>MEAAKTEVIVALMAKVGSLFGNGKLKELEFRNEDLQNRIQEFEVVTLLQEEQYTRQI</sequence>
<proteinExistence type="predicted"/>
<accession>W0ES13</accession>
<dbReference type="AlphaFoldDB" id="W0ES13"/>
<reference evidence="1 2" key="1">
    <citation type="submission" date="2013-12" db="EMBL/GenBank/DDBJ databases">
        <authorList>
            <consortium name="DOE Joint Genome Institute"/>
            <person name="Eisen J."/>
            <person name="Huntemann M."/>
            <person name="Han J."/>
            <person name="Chen A."/>
            <person name="Kyrpides N."/>
            <person name="Mavromatis K."/>
            <person name="Markowitz V."/>
            <person name="Palaniappan K."/>
            <person name="Ivanova N."/>
            <person name="Schaumberg A."/>
            <person name="Pati A."/>
            <person name="Liolios K."/>
            <person name="Nordberg H.P."/>
            <person name="Cantor M.N."/>
            <person name="Hua S.X."/>
            <person name="Woyke T."/>
        </authorList>
    </citation>
    <scope>NUCLEOTIDE SEQUENCE [LARGE SCALE GENOMIC DNA]</scope>
    <source>
        <strain evidence="2">DSM 18177</strain>
    </source>
</reference>
<evidence type="ECO:0000313" key="1">
    <source>
        <dbReference type="EMBL" id="AHF13600.1"/>
    </source>
</evidence>
<name>W0ES13_9BACT</name>
<gene>
    <name evidence="1" type="ORF">BARVI_02425</name>
</gene>
<organism evidence="1 2">
    <name type="scientific">Barnesiella viscericola DSM 18177</name>
    <dbReference type="NCBI Taxonomy" id="880074"/>
    <lineage>
        <taxon>Bacteria</taxon>
        <taxon>Pseudomonadati</taxon>
        <taxon>Bacteroidota</taxon>
        <taxon>Bacteroidia</taxon>
        <taxon>Bacteroidales</taxon>
        <taxon>Barnesiellaceae</taxon>
        <taxon>Barnesiella</taxon>
    </lineage>
</organism>
<dbReference type="HOGENOM" id="CLU_2987385_0_0_10"/>
<dbReference type="EMBL" id="CP007034">
    <property type="protein sequence ID" value="AHF13600.1"/>
    <property type="molecule type" value="Genomic_DNA"/>
</dbReference>
<evidence type="ECO:0000313" key="2">
    <source>
        <dbReference type="Proteomes" id="UP000018901"/>
    </source>
</evidence>
<dbReference type="KEGG" id="bvs:BARVI_02425"/>